<comment type="caution">
    <text evidence="1">The sequence shown here is derived from an EMBL/GenBank/DDBJ whole genome shotgun (WGS) entry which is preliminary data.</text>
</comment>
<gene>
    <name evidence="1" type="ORF">GCM10010873_38930</name>
</gene>
<evidence type="ECO:0000313" key="1">
    <source>
        <dbReference type="EMBL" id="GLS88919.1"/>
    </source>
</evidence>
<name>A0AA37TYK4_9RHOB</name>
<dbReference type="Proteomes" id="UP001157355">
    <property type="component" value="Unassembled WGS sequence"/>
</dbReference>
<dbReference type="AlphaFoldDB" id="A0AA37TYK4"/>
<proteinExistence type="predicted"/>
<keyword evidence="2" id="KW-1185">Reference proteome</keyword>
<dbReference type="EMBL" id="BSPP01000022">
    <property type="protein sequence ID" value="GLS88919.1"/>
    <property type="molecule type" value="Genomic_DNA"/>
</dbReference>
<accession>A0AA37TYK4</accession>
<evidence type="ECO:0000313" key="2">
    <source>
        <dbReference type="Proteomes" id="UP001157355"/>
    </source>
</evidence>
<sequence length="55" mass="6133">MPTTTYAHFRDVPESAWRWPSFSSAEIACRGTSAIEINTEAMDQLQSLATASEIR</sequence>
<protein>
    <submittedName>
        <fullName evidence="1">Uncharacterized protein</fullName>
    </submittedName>
</protein>
<organism evidence="1 2">
    <name type="scientific">Cypionkella aquatica</name>
    <dbReference type="NCBI Taxonomy" id="1756042"/>
    <lineage>
        <taxon>Bacteria</taxon>
        <taxon>Pseudomonadati</taxon>
        <taxon>Pseudomonadota</taxon>
        <taxon>Alphaproteobacteria</taxon>
        <taxon>Rhodobacterales</taxon>
        <taxon>Paracoccaceae</taxon>
        <taxon>Cypionkella</taxon>
    </lineage>
</organism>
<reference evidence="1 2" key="1">
    <citation type="journal article" date="2014" name="Int. J. Syst. Evol. Microbiol.">
        <title>Complete genome sequence of Corynebacterium casei LMG S-19264T (=DSM 44701T), isolated from a smear-ripened cheese.</title>
        <authorList>
            <consortium name="US DOE Joint Genome Institute (JGI-PGF)"/>
            <person name="Walter F."/>
            <person name="Albersmeier A."/>
            <person name="Kalinowski J."/>
            <person name="Ruckert C."/>
        </authorList>
    </citation>
    <scope>NUCLEOTIDE SEQUENCE [LARGE SCALE GENOMIC DNA]</scope>
    <source>
        <strain evidence="1 2">NBRC 111766</strain>
    </source>
</reference>